<reference evidence="3" key="1">
    <citation type="submission" date="2016-10" db="EMBL/GenBank/DDBJ databases">
        <authorList>
            <person name="Varghese N."/>
            <person name="Submissions S."/>
        </authorList>
    </citation>
    <scope>NUCLEOTIDE SEQUENCE [LARGE SCALE GENOMIC DNA]</scope>
    <source>
        <strain evidence="3">CGMCC 1.10784</strain>
    </source>
</reference>
<proteinExistence type="predicted"/>
<evidence type="ECO:0000313" key="3">
    <source>
        <dbReference type="Proteomes" id="UP000198855"/>
    </source>
</evidence>
<gene>
    <name evidence="2" type="ORF">SAMN05216378_1758</name>
</gene>
<keyword evidence="3" id="KW-1185">Reference proteome</keyword>
<feature type="compositionally biased region" description="Low complexity" evidence="1">
    <location>
        <begin position="447"/>
        <end position="477"/>
    </location>
</feature>
<dbReference type="Gene3D" id="2.170.120.30">
    <property type="match status" value="2"/>
</dbReference>
<dbReference type="STRING" id="1045775.SAMN05216378_1758"/>
<dbReference type="InterPro" id="IPR053154">
    <property type="entry name" value="c-di-AMP_regulator"/>
</dbReference>
<feature type="compositionally biased region" description="Polar residues" evidence="1">
    <location>
        <begin position="411"/>
        <end position="420"/>
    </location>
</feature>
<sequence length="488" mass="51294">MDKWLSHPTMLKILSVAIALLLWAVVHFDPESTPATVTSNLDTKVIEAASVIPTGLDETKYALVNVEPTVVRLVVEGRRASLLTLKDEDYVVHLDLSHVTAGEHVVPLTYDLPKGISLIEMSPRSATVDIVEIETKTFDLGVATDGTPANGYIAGTPTVKSGTTVNITLPKDEMALVGAVRTTIDIEGAEKTVVNKKSQIVVYDTEGEAMEHAIIRPSTVEVEVPVTPPLKTMPLQIGFTGSLPDGLSISSVKADIDKVAVYGDQKLLDSMETYTGGVTIDLSKIKESGTVKAKVNAVGDVKMVEPSEIDIEVTVVTSQTLTLDRSVILKDLPEGLAAAFKDPEDGHISIAVRGAPNMLAALQNDDVRLVADLSEAKIGRATFTLLVKLPRFIDLADRSQKFTVTLDITDKNATSGNNADEGSGSEDVPAGGQPEGSPSHSPPPSTDPGSNTDAGNGADSGTNTGSNNGSNPDPSTGADGDAEPDTSQ</sequence>
<dbReference type="PANTHER" id="PTHR37804:SF1">
    <property type="entry name" value="CDAA REGULATORY PROTEIN CDAR"/>
    <property type="match status" value="1"/>
</dbReference>
<dbReference type="RefSeq" id="WP_091183643.1">
    <property type="nucleotide sequence ID" value="NZ_FOMT01000002.1"/>
</dbReference>
<accession>A0A1I1WMJ8</accession>
<organism evidence="2 3">
    <name type="scientific">Paenibacillus catalpae</name>
    <dbReference type="NCBI Taxonomy" id="1045775"/>
    <lineage>
        <taxon>Bacteria</taxon>
        <taxon>Bacillati</taxon>
        <taxon>Bacillota</taxon>
        <taxon>Bacilli</taxon>
        <taxon>Bacillales</taxon>
        <taxon>Paenibacillaceae</taxon>
        <taxon>Paenibacillus</taxon>
    </lineage>
</organism>
<name>A0A1I1WMJ8_9BACL</name>
<dbReference type="Proteomes" id="UP000198855">
    <property type="component" value="Unassembled WGS sequence"/>
</dbReference>
<dbReference type="OrthoDB" id="1013291at2"/>
<feature type="region of interest" description="Disordered" evidence="1">
    <location>
        <begin position="411"/>
        <end position="488"/>
    </location>
</feature>
<dbReference type="Gene3D" id="2.170.120.40">
    <property type="entry name" value="YbbR-like domain"/>
    <property type="match status" value="2"/>
</dbReference>
<dbReference type="PANTHER" id="PTHR37804">
    <property type="entry name" value="CDAA REGULATORY PROTEIN CDAR"/>
    <property type="match status" value="1"/>
</dbReference>
<dbReference type="Pfam" id="PF07949">
    <property type="entry name" value="YbbR"/>
    <property type="match status" value="2"/>
</dbReference>
<evidence type="ECO:0000256" key="1">
    <source>
        <dbReference type="SAM" id="MobiDB-lite"/>
    </source>
</evidence>
<protein>
    <submittedName>
        <fullName evidence="2">YbbR domain-containing protein</fullName>
    </submittedName>
</protein>
<evidence type="ECO:0000313" key="2">
    <source>
        <dbReference type="EMBL" id="SFD96302.1"/>
    </source>
</evidence>
<dbReference type="InterPro" id="IPR012505">
    <property type="entry name" value="YbbR"/>
</dbReference>
<dbReference type="EMBL" id="FOMT01000002">
    <property type="protein sequence ID" value="SFD96302.1"/>
    <property type="molecule type" value="Genomic_DNA"/>
</dbReference>
<dbReference type="AlphaFoldDB" id="A0A1I1WMJ8"/>